<evidence type="ECO:0000256" key="1">
    <source>
        <dbReference type="PROSITE-ProRule" id="PRU00076"/>
    </source>
</evidence>
<dbReference type="SMART" id="SM00286">
    <property type="entry name" value="PTI"/>
    <property type="match status" value="11"/>
</dbReference>
<feature type="domain" description="EGF-like" evidence="3">
    <location>
        <begin position="4"/>
        <end position="41"/>
    </location>
</feature>
<evidence type="ECO:0000313" key="5">
    <source>
        <dbReference type="EMBL" id="CAG6637119.1"/>
    </source>
</evidence>
<feature type="domain" description="EGF-like" evidence="3">
    <location>
        <begin position="1715"/>
        <end position="1753"/>
    </location>
</feature>
<feature type="domain" description="EGF-like" evidence="3">
    <location>
        <begin position="2166"/>
        <end position="2205"/>
    </location>
</feature>
<dbReference type="Pfam" id="PF25057">
    <property type="entry name" value="CUT_N"/>
    <property type="match status" value="1"/>
</dbReference>
<feature type="domain" description="EGF-like" evidence="3">
    <location>
        <begin position="1389"/>
        <end position="1428"/>
    </location>
</feature>
<dbReference type="InterPro" id="IPR001507">
    <property type="entry name" value="ZP_dom"/>
</dbReference>
<keyword evidence="2" id="KW-1133">Transmembrane helix</keyword>
<dbReference type="Pfam" id="PF21164">
    <property type="entry name" value="Dumpy_DPY"/>
    <property type="match status" value="16"/>
</dbReference>
<dbReference type="InterPro" id="IPR056953">
    <property type="entry name" value="CUT_N"/>
</dbReference>
<dbReference type="InterPro" id="IPR003645">
    <property type="entry name" value="Fol_N"/>
</dbReference>
<feature type="domain" description="EGF-like" evidence="3">
    <location>
        <begin position="760"/>
        <end position="797"/>
    </location>
</feature>
<dbReference type="PANTHER" id="PTHR22963:SF39">
    <property type="entry name" value="DUMPY"/>
    <property type="match status" value="1"/>
</dbReference>
<evidence type="ECO:0000259" key="4">
    <source>
        <dbReference type="PROSITE" id="PS51034"/>
    </source>
</evidence>
<keyword evidence="2" id="KW-0472">Membrane</keyword>
<feature type="domain" description="ZP" evidence="4">
    <location>
        <begin position="2753"/>
        <end position="2993"/>
    </location>
</feature>
<feature type="domain" description="EGF-like" evidence="3">
    <location>
        <begin position="810"/>
        <end position="849"/>
    </location>
</feature>
<feature type="domain" description="EGF-like" evidence="3">
    <location>
        <begin position="1907"/>
        <end position="1946"/>
    </location>
</feature>
<feature type="domain" description="EGF-like" evidence="3">
    <location>
        <begin position="1785"/>
        <end position="1823"/>
    </location>
</feature>
<evidence type="ECO:0000256" key="2">
    <source>
        <dbReference type="SAM" id="Phobius"/>
    </source>
</evidence>
<feature type="domain" description="EGF-like" evidence="3">
    <location>
        <begin position="651"/>
        <end position="689"/>
    </location>
</feature>
<accession>A0A8D8QRU2</accession>
<feature type="domain" description="EGF-like" evidence="3">
    <location>
        <begin position="2480"/>
        <end position="2519"/>
    </location>
</feature>
<organism evidence="5">
    <name type="scientific">Cacopsylla melanoneura</name>
    <dbReference type="NCBI Taxonomy" id="428564"/>
    <lineage>
        <taxon>Eukaryota</taxon>
        <taxon>Metazoa</taxon>
        <taxon>Ecdysozoa</taxon>
        <taxon>Arthropoda</taxon>
        <taxon>Hexapoda</taxon>
        <taxon>Insecta</taxon>
        <taxon>Pterygota</taxon>
        <taxon>Neoptera</taxon>
        <taxon>Paraneoptera</taxon>
        <taxon>Hemiptera</taxon>
        <taxon>Sternorrhyncha</taxon>
        <taxon>Psylloidea</taxon>
        <taxon>Psyllidae</taxon>
        <taxon>Psyllinae</taxon>
        <taxon>Cacopsylla</taxon>
    </lineage>
</organism>
<dbReference type="SUPFAM" id="SSF90148">
    <property type="entry name" value="DPY module"/>
    <property type="match status" value="11"/>
</dbReference>
<dbReference type="SMART" id="SM00241">
    <property type="entry name" value="ZP"/>
    <property type="match status" value="1"/>
</dbReference>
<feature type="domain" description="EGF-like" evidence="3">
    <location>
        <begin position="701"/>
        <end position="739"/>
    </location>
</feature>
<feature type="domain" description="EGF-like" evidence="3">
    <location>
        <begin position="270"/>
        <end position="308"/>
    </location>
</feature>
<keyword evidence="2" id="KW-0812">Transmembrane</keyword>
<comment type="caution">
    <text evidence="1">Lacks conserved residue(s) required for the propagation of feature annotation.</text>
</comment>
<dbReference type="InterPro" id="IPR000742">
    <property type="entry name" value="EGF"/>
</dbReference>
<feature type="domain" description="EGF-like" evidence="3">
    <location>
        <begin position="329"/>
        <end position="366"/>
    </location>
</feature>
<dbReference type="PROSITE" id="PS01186">
    <property type="entry name" value="EGF_2"/>
    <property type="match status" value="16"/>
</dbReference>
<proteinExistence type="predicted"/>
<feature type="transmembrane region" description="Helical" evidence="2">
    <location>
        <begin position="3063"/>
        <end position="3091"/>
    </location>
</feature>
<dbReference type="SMART" id="SM00181">
    <property type="entry name" value="EGF"/>
    <property type="match status" value="43"/>
</dbReference>
<feature type="domain" description="EGF-like" evidence="3">
    <location>
        <begin position="162"/>
        <end position="201"/>
    </location>
</feature>
<sequence>MKCTNPCDGACGIGARCEVINHSPICSCPPGQTGDSFRRCSPIPPPPPAPTAADPYPVNPCVPSPCGPNSQCQPLGGGTQPSCSCLANYIGAPPNCRPECVINPDCPSNLACINNKCRDPCPGSCGLNAHCQVISHTVSCVCDSGFTGGDPFVQCFVQQQEPVSACSSNPCGPNAECRERGGAGACICLPEYFGNPYEGCRPECVLSSDCPTDKACVRNKCVDPCPGVCGYNADCTVVNHVPTCNCVPGYIGDPFTGCTIQPPPVTQATVVDPCNPSPCGPNAQCRSINGQGVCSCLPTFIGSPPSCRPECTINAECPQDRACYKFKCTDPCPGTCGLGAVCRVVNHNPLCSCPPGLTGDPFTRCSRPPPPPYLPPQEDPPVPVNPCLPSPCGPNSECRVVNGGPSCSCRPNYIGQPPNCRPECLVNTDCSSTQACISEKCRDPCPGSCGYQADCRVQNHIPVCSCVQGFTGDPFTQCSQIIAPPPTPTPVQYDPCTACGANTRCTDGLCVCLENYFGDAYTGCRPECTMNNECPRSKACINQRCVDPCPGTCGTGAQCDVINHIPTCSCPPGTQGDAFLACRPAPVVQESPRDPCSPSPCGPNSQCRVVNSQAVCSCLPGLVGAPPQCRPECVTSAECPLTQACIGQKCKDPCQEGSCGVGAKCKVVNHNPICSCPPGNTGDPFRQCYPLPPPAADPPRPVNPCQPSPCGPNAQCEVRGETAACSCLANYIGSPPNCRPECTINAECPTSQACVNQRCADPCANVCGYNAQCTVINHTPVCACLPSFTGDPFTQCQIIQAPPTPTQATPSDPCFPSPCGSNARCRVQNEHAVCECLPDYYGNAYEGCRPECLINSDCPLSLACIKNHCRDPCPGTCGVQAVCSVSNHIPICYCPEGFTGDAFRQCSPIPKPVPEYRDPCASTQCGLNAFCQVINGAAQCSCLPGYFGSPLTTGCRLECVINSDCPRNRACVNNKCVDPCANSPCGYRAQCDVINHSPVCSCPAPLQGDPFVLCKEVQEEPRDPCNPSPCGQNGVCRVINGLPSCTYPECVINPDCPRDRACVNQRCRDTCPGSCGLNAICTMINHGPVCSCPPSWVGDPRVQCLVPQQDPPKPECVTNSDCPNDKACINSWCKSPCADGVCAPNAQCSVQFHRPICSCRDGLTGDANVQCYEIGCRADSECPPTQSCVNRQCVDPCSYTTCGTNALCRVDYNHRARCYCPETYFGNPQIRCERPQCLSNDECPAHLACVNQRCADPCDCAPGAQCQVMNHWPQCSCPPGYVGNPKVSCTLAPLPPSPQCTMDGDCGSRLACFSGSCRNPCAETKPCGPHATCSVVDSLPLRTMTCLCAPGYVGDADVACVLAEEPTTPGCTSNDQCASSEVCINRLCVNPCQASNPCAPSAQCTASAHRAQCVCPPGLVGDPFVNCYQVPQQSPECVSDSQCPSTLACINSQCQDPCVISQPCGISAQCLTLSHRPTCHCPDGWAGNPQQACYRPECKVDSDCLYDKACHHGSCVNPCVSTSCGRGAQCIAQAHRGLCTCPPGTQGDAQVACVPVGCQYNEDCADHEACDRLNRACRPVCDTDTCAVNAVCTASHHQPSCNCLPGYQGNAYVQCTEARSPLPPAPECTSDSQCPSQTACINEKCANPCALGRMCSPDQECRVSDTVPLRTLMCVCPPDTVASSDGLCRRILPQPQCKVDHDCADPDRCVQGSCIEACRIDSCGLNAQCISRGHQARCTCPPGYVGNAHIECTFPQQSPPLPPVPECTRNDDCPYGLGCVNTRCVNPCASDVCAPSAFCHAEQHQAVCRCPAGYTGDPRIRCTPPSVATSGCTSNTECTQSEICVNRLCVSPCNCGPNADCNVVNHYPSCQCKLGYHGNPLIGCVPLGCESDEQCGNAERCYNGQCVNPCIVDNVCAVNAECYADNHRAMCRCPVGYIGSAYERCERVECQVDTDCPLDKTCQNTHCVNPCTDAISPPCANNALCYVRNHLASCRCPEHTPLGNPLTYCERTPLASPEPECRLDRDCPSQHACINSQCVNPCIELSPCARSARCEVLDSLPVRTMVCTCPEGWVPDNYGECKPVIIPPPGCVADSECPSNQTCMNRMCRDPCDCGPNAQCYVSNHRPVCSCIPGYDGNPNIGCKSIGCRTDSECESGRACVNGACINPCLVRDPCGPNAECFAVGSRADCRCVSGYRGNPFERCFLVGCHSNSDCPSDRACINSQCINPCVYDHPCAPLAECTVQNHQSLCRCPVGYQGNPYTACRPEPQPECKLDTDCPSLLACLNARCVNPCTALRPCDQPAQCTVLPTPVRTMLCECPPGYVSSGSGTCKPTPPITAVGCTSDEQCPSDRACVTGRCISPCHCAPDAECHLFNHKPVCSCPVGYVGNAELQCVRAGCRADSDCAGTQACVNRNCVAACAADGSSCGTSAECYGVAHRAVCECPPGTTGNANVACIQVECRADSDCVPTHACINTKCRNPCAESNPCTLPAECSVFNHRAECLCPPGYVGDARLGCEKINVGCRSDSECPSQTACINAACVNPCKATEPCGIHAECKVFDTLPVRTMICECEPGYQGNAAVQCDKIPDCQLEKGYIIDVTGACVCPPGFALNERDECRRCIPELGFKIDEQGRCVCDLTRGLIINERGECTCPEEHGYRLDIYGNCILLPPPPECSSDYECADNRFCNLEVKKCEDPCLTQVCGVNAFCNATNHRAYCQCISGYVGDAYIFCNATPPIYRDVFPKPEIRVVCLADGIQVDIHNTDQSFSGVLYVKGHSNDEQCRKIVSQESTSVDEVFKVNFGECGLIHVNGEASFILVIQKHPQLVTYKAQAYHIKCVYATKEQNVTLGFNVSMLTTAGTIANTGPPPTCLMKIVTKTGQEINSATVGDNLMLQVDVQPNSIYGGFARSCIAKTIENNVENEYIVTDENGCATDPSIFGDWSHDADSQSLLAPFNAFKFPSSDNIRFQCNIRVCFGRCQPVNCRGYDAYGKRRRRDLVDITQRRNQTADVMETAWSGQLREEITIESNPILTFEPKEGERYTNPMEEPIRSQLEDICISIPGLIVALIITALLALVAVAIAVSCWLLAYRRPARTTGPLPHPPEFPNPLFSHPEPVAEPTPDYLL</sequence>
<feature type="domain" description="EGF-like" evidence="3">
    <location>
        <begin position="1194"/>
        <end position="1233"/>
    </location>
</feature>
<feature type="domain" description="EGF-like" evidence="3">
    <location>
        <begin position="57"/>
        <end position="97"/>
    </location>
</feature>
<dbReference type="PANTHER" id="PTHR22963">
    <property type="entry name" value="ENDOGLIN-RELATED"/>
    <property type="match status" value="1"/>
</dbReference>
<name>A0A8D8QRU2_9HEMI</name>
<dbReference type="SMART" id="SM00274">
    <property type="entry name" value="FOLN"/>
    <property type="match status" value="12"/>
</dbReference>
<feature type="domain" description="EGF-like" evidence="3">
    <location>
        <begin position="592"/>
        <end position="630"/>
    </location>
</feature>
<feature type="disulfide bond" evidence="1">
    <location>
        <begin position="7"/>
        <end position="17"/>
    </location>
</feature>
<keyword evidence="1" id="KW-0245">EGF-like domain</keyword>
<dbReference type="PROSITE" id="PS51034">
    <property type="entry name" value="ZP_2"/>
    <property type="match status" value="1"/>
</dbReference>
<dbReference type="InterPro" id="IPR048407">
    <property type="entry name" value="Dumpy_DPY"/>
</dbReference>
<dbReference type="PROSITE" id="PS50026">
    <property type="entry name" value="EGF_3"/>
    <property type="match status" value="20"/>
</dbReference>
<feature type="disulfide bond" evidence="1">
    <location>
        <begin position="332"/>
        <end position="342"/>
    </location>
</feature>
<feature type="disulfide bond" evidence="1">
    <location>
        <begin position="763"/>
        <end position="773"/>
    </location>
</feature>
<feature type="disulfide bond" evidence="1">
    <location>
        <begin position="66"/>
        <end position="83"/>
    </location>
</feature>
<feature type="domain" description="EGF-like" evidence="3">
    <location>
        <begin position="916"/>
        <end position="956"/>
    </location>
</feature>
<dbReference type="EMBL" id="HBUF01096971">
    <property type="protein sequence ID" value="CAG6637119.1"/>
    <property type="molecule type" value="Transcribed_RNA"/>
</dbReference>
<evidence type="ECO:0000259" key="3">
    <source>
        <dbReference type="PROSITE" id="PS50026"/>
    </source>
</evidence>
<feature type="domain" description="EGF-like" evidence="3">
    <location>
        <begin position="383"/>
        <end position="421"/>
    </location>
</feature>
<protein>
    <submittedName>
        <fullName evidence="5">Neurogenic locus notch homolog protein 1</fullName>
    </submittedName>
</protein>
<feature type="domain" description="EGF-like" evidence="3">
    <location>
        <begin position="1318"/>
        <end position="1361"/>
    </location>
</feature>
<reference evidence="5" key="1">
    <citation type="submission" date="2021-05" db="EMBL/GenBank/DDBJ databases">
        <authorList>
            <person name="Alioto T."/>
            <person name="Alioto T."/>
            <person name="Gomez Garrido J."/>
        </authorList>
    </citation>
    <scope>NUCLEOTIDE SEQUENCE</scope>
</reference>
<keyword evidence="1" id="KW-1015">Disulfide bond</keyword>